<accession>A0ACC3YMH6</accession>
<dbReference type="EMBL" id="VUJX02000008">
    <property type="protein sequence ID" value="KAL0932931.1"/>
    <property type="molecule type" value="Genomic_DNA"/>
</dbReference>
<keyword evidence="2" id="KW-1185">Reference proteome</keyword>
<reference evidence="1 2" key="1">
    <citation type="journal article" date="2020" name="Phytopathology">
        <title>Genome Sequence Resources of Colletotrichum truncatum, C. plurivorum, C. musicola, and C. sojae: Four Species Pathogenic to Soybean (Glycine max).</title>
        <authorList>
            <person name="Rogerio F."/>
            <person name="Boufleur T.R."/>
            <person name="Ciampi-Guillardi M."/>
            <person name="Sukno S.A."/>
            <person name="Thon M.R."/>
            <person name="Massola Junior N.S."/>
            <person name="Baroncelli R."/>
        </authorList>
    </citation>
    <scope>NUCLEOTIDE SEQUENCE [LARGE SCALE GENOMIC DNA]</scope>
    <source>
        <strain evidence="1 2">CMES1059</strain>
    </source>
</reference>
<proteinExistence type="predicted"/>
<protein>
    <submittedName>
        <fullName evidence="1">Uncharacterized protein</fullName>
    </submittedName>
</protein>
<comment type="caution">
    <text evidence="1">The sequence shown here is derived from an EMBL/GenBank/DDBJ whole genome shotgun (WGS) entry which is preliminary data.</text>
</comment>
<gene>
    <name evidence="1" type="ORF">CTRU02_211894</name>
</gene>
<organism evidence="1 2">
    <name type="scientific">Colletotrichum truncatum</name>
    <name type="common">Anthracnose fungus</name>
    <name type="synonym">Colletotrichum capsici</name>
    <dbReference type="NCBI Taxonomy" id="5467"/>
    <lineage>
        <taxon>Eukaryota</taxon>
        <taxon>Fungi</taxon>
        <taxon>Dikarya</taxon>
        <taxon>Ascomycota</taxon>
        <taxon>Pezizomycotina</taxon>
        <taxon>Sordariomycetes</taxon>
        <taxon>Hypocreomycetidae</taxon>
        <taxon>Glomerellales</taxon>
        <taxon>Glomerellaceae</taxon>
        <taxon>Colletotrichum</taxon>
        <taxon>Colletotrichum truncatum species complex</taxon>
    </lineage>
</organism>
<dbReference type="Proteomes" id="UP000805649">
    <property type="component" value="Unassembled WGS sequence"/>
</dbReference>
<sequence length="293" mass="33545">MATLPLEAWIPEDDWRQTQSAAERRKLQNRLNQRVHRKRKHLQRCAANGSNSDNREVGIGPAEPPKSLLKNDRSLIRRLDHPQLPANLHNLPILVKLRKHPLYGRIAYFLFQAYVDWSLGHPQPCTLPGLTRLNAMDALLRNAFVLQIPVEYLESDDYDSLFNSSDPSCPSLPQAMPSDLSPTALQKAVTHHSWLDVFPFPRLRDNILQGISSGELDEEQMSVELCCDLLDLEATSTSGLMIWGEAWEASSWEFSPEFFKRWGPLLKGCSQMLEATNYWREKRGEMRIGFVLN</sequence>
<evidence type="ECO:0000313" key="2">
    <source>
        <dbReference type="Proteomes" id="UP000805649"/>
    </source>
</evidence>
<evidence type="ECO:0000313" key="1">
    <source>
        <dbReference type="EMBL" id="KAL0932931.1"/>
    </source>
</evidence>
<name>A0ACC3YMH6_COLTU</name>